<evidence type="ECO:0000313" key="3">
    <source>
        <dbReference type="EMBL" id="KAK9018417.1"/>
    </source>
</evidence>
<dbReference type="InterPro" id="IPR040256">
    <property type="entry name" value="At4g02000-like"/>
</dbReference>
<dbReference type="InterPro" id="IPR025558">
    <property type="entry name" value="DUF4283"/>
</dbReference>
<gene>
    <name evidence="3" type="ORF">V6N11_001393</name>
</gene>
<dbReference type="PANTHER" id="PTHR31286">
    <property type="entry name" value="GLYCINE-RICH CELL WALL STRUCTURAL PROTEIN 1.8-LIKE"/>
    <property type="match status" value="1"/>
</dbReference>
<evidence type="ECO:0000259" key="2">
    <source>
        <dbReference type="Pfam" id="PF14111"/>
    </source>
</evidence>
<sequence length="278" mass="30825">MGGDLGLDMDNVEILEEDCLIDNSRTFPKIVDLENNYYLVRFDDERDYVNMISDGPWTIYESYLTVQLWSCSFSSSESHPSKEIFWVRLSGLPYRYYCKALFRRIASVVRCGVYGHAKENCGTSYMKDEGGKAGNGVQNPNIVVGPSVEELVSVGGSRFATLGSNVDKEDVVEVPRDKGERSTQPRGTKGGVVTVGGGIESNWAKVMENVVGRGKGDHTAVSIVEPGSEVRVQDLKKGNKSCVSHSKTGWEVNKRGVQIRKQQDSRLLFRVAPSKWAQ</sequence>
<keyword evidence="4" id="KW-1185">Reference proteome</keyword>
<proteinExistence type="predicted"/>
<name>A0ABR2RZM9_9ROSI</name>
<comment type="caution">
    <text evidence="3">The sequence shown here is derived from an EMBL/GenBank/DDBJ whole genome shotgun (WGS) entry which is preliminary data.</text>
</comment>
<protein>
    <recommendedName>
        <fullName evidence="2">DUF4283 domain-containing protein</fullName>
    </recommendedName>
</protein>
<evidence type="ECO:0000256" key="1">
    <source>
        <dbReference type="SAM" id="MobiDB-lite"/>
    </source>
</evidence>
<dbReference type="Proteomes" id="UP001396334">
    <property type="component" value="Unassembled WGS sequence"/>
</dbReference>
<accession>A0ABR2RZM9</accession>
<reference evidence="3 4" key="1">
    <citation type="journal article" date="2024" name="G3 (Bethesda)">
        <title>Genome assembly of Hibiscus sabdariffa L. provides insights into metabolisms of medicinal natural products.</title>
        <authorList>
            <person name="Kim T."/>
        </authorList>
    </citation>
    <scope>NUCLEOTIDE SEQUENCE [LARGE SCALE GENOMIC DNA]</scope>
    <source>
        <strain evidence="3">TK-2024</strain>
        <tissue evidence="3">Old leaves</tissue>
    </source>
</reference>
<dbReference type="Pfam" id="PF14111">
    <property type="entry name" value="DUF4283"/>
    <property type="match status" value="1"/>
</dbReference>
<dbReference type="EMBL" id="JBBPBN010000019">
    <property type="protein sequence ID" value="KAK9018417.1"/>
    <property type="molecule type" value="Genomic_DNA"/>
</dbReference>
<evidence type="ECO:0000313" key="4">
    <source>
        <dbReference type="Proteomes" id="UP001396334"/>
    </source>
</evidence>
<organism evidence="3 4">
    <name type="scientific">Hibiscus sabdariffa</name>
    <name type="common">roselle</name>
    <dbReference type="NCBI Taxonomy" id="183260"/>
    <lineage>
        <taxon>Eukaryota</taxon>
        <taxon>Viridiplantae</taxon>
        <taxon>Streptophyta</taxon>
        <taxon>Embryophyta</taxon>
        <taxon>Tracheophyta</taxon>
        <taxon>Spermatophyta</taxon>
        <taxon>Magnoliopsida</taxon>
        <taxon>eudicotyledons</taxon>
        <taxon>Gunneridae</taxon>
        <taxon>Pentapetalae</taxon>
        <taxon>rosids</taxon>
        <taxon>malvids</taxon>
        <taxon>Malvales</taxon>
        <taxon>Malvaceae</taxon>
        <taxon>Malvoideae</taxon>
        <taxon>Hibiscus</taxon>
    </lineage>
</organism>
<feature type="region of interest" description="Disordered" evidence="1">
    <location>
        <begin position="173"/>
        <end position="194"/>
    </location>
</feature>
<feature type="compositionally biased region" description="Basic and acidic residues" evidence="1">
    <location>
        <begin position="173"/>
        <end position="183"/>
    </location>
</feature>
<dbReference type="PANTHER" id="PTHR31286:SF99">
    <property type="entry name" value="DUF4283 DOMAIN-CONTAINING PROTEIN"/>
    <property type="match status" value="1"/>
</dbReference>
<feature type="domain" description="DUF4283" evidence="2">
    <location>
        <begin position="28"/>
        <end position="75"/>
    </location>
</feature>